<gene>
    <name evidence="3" type="ORF">E2I14_09660</name>
</gene>
<dbReference type="AlphaFoldDB" id="A0A4R5W246"/>
<evidence type="ECO:0000256" key="1">
    <source>
        <dbReference type="SAM" id="MobiDB-lite"/>
    </source>
</evidence>
<evidence type="ECO:0000313" key="3">
    <source>
        <dbReference type="EMBL" id="TDK66114.1"/>
    </source>
</evidence>
<dbReference type="Proteomes" id="UP000294829">
    <property type="component" value="Unassembled WGS sequence"/>
</dbReference>
<keyword evidence="3" id="KW-0378">Hydrolase</keyword>
<dbReference type="Pfam" id="PF01551">
    <property type="entry name" value="Peptidase_M23"/>
    <property type="match status" value="1"/>
</dbReference>
<dbReference type="GO" id="GO:0006508">
    <property type="term" value="P:proteolysis"/>
    <property type="evidence" value="ECO:0007669"/>
    <property type="project" value="UniProtKB-KW"/>
</dbReference>
<dbReference type="InterPro" id="IPR016047">
    <property type="entry name" value="M23ase_b-sheet_dom"/>
</dbReference>
<dbReference type="PANTHER" id="PTHR21666:SF270">
    <property type="entry name" value="MUREIN HYDROLASE ACTIVATOR ENVC"/>
    <property type="match status" value="1"/>
</dbReference>
<evidence type="ECO:0000259" key="2">
    <source>
        <dbReference type="Pfam" id="PF01551"/>
    </source>
</evidence>
<reference evidence="3 4" key="1">
    <citation type="submission" date="2019-03" db="EMBL/GenBank/DDBJ databases">
        <title>Sapientia aquatica gen. nov., sp. nov., isolated from a crater lake.</title>
        <authorList>
            <person name="Felfoldi T."/>
            <person name="Szabo A."/>
            <person name="Toth E."/>
            <person name="Schumann P."/>
            <person name="Keki Z."/>
            <person name="Marialigeti K."/>
            <person name="Mathe I."/>
        </authorList>
    </citation>
    <scope>NUCLEOTIDE SEQUENCE [LARGE SCALE GENOMIC DNA]</scope>
    <source>
        <strain evidence="3 4">SA-152</strain>
    </source>
</reference>
<comment type="caution">
    <text evidence="3">The sequence shown here is derived from an EMBL/GenBank/DDBJ whole genome shotgun (WGS) entry which is preliminary data.</text>
</comment>
<feature type="region of interest" description="Disordered" evidence="1">
    <location>
        <begin position="1"/>
        <end position="26"/>
    </location>
</feature>
<sequence>MGTSWAGTTGRDEQKRAAESEHAELRKKLNDLKQDILKTESDKQHAEDELAESEAAISTANRKLFALNAEQQQTQQKIIDLANQQQQLQQQVDQQKKQFSTLLRQQYQTGNSDRIKFLLSGDNPNRINRDLQYLGYVSQSQNRLITQLRENLAAVESNKLATEQAKLDLDDIAKEQEQQKADLVKQQNKRAALIKQLSSKLTAQRKEAGQLQKNETRLASLVDKLNRLIEEQRKAELLQQEKRRAAQLAQEAKRKAEAQQNAAASKQGNQKTPAKPVVTAPESIEVTKTPEKINDGSQFAQLKGRLRLPIKGELTAKFGSQRGEGTVWKGLFIRASEGTEVKAIASGKVIFAEWLRGFGNLIILDHGGQYMSIYGNNQAVLKQAGESVNAGDVIASVGNSGGNEQSGLYFELRFQGKAIDPLGWVNLK</sequence>
<dbReference type="CDD" id="cd12797">
    <property type="entry name" value="M23_peptidase"/>
    <property type="match status" value="1"/>
</dbReference>
<dbReference type="GO" id="GO:0004222">
    <property type="term" value="F:metalloendopeptidase activity"/>
    <property type="evidence" value="ECO:0007669"/>
    <property type="project" value="TreeGrafter"/>
</dbReference>
<dbReference type="Gene3D" id="6.10.250.3150">
    <property type="match status" value="1"/>
</dbReference>
<organism evidence="3 4">
    <name type="scientific">Sapientia aquatica</name>
    <dbReference type="NCBI Taxonomy" id="1549640"/>
    <lineage>
        <taxon>Bacteria</taxon>
        <taxon>Pseudomonadati</taxon>
        <taxon>Pseudomonadota</taxon>
        <taxon>Betaproteobacteria</taxon>
        <taxon>Burkholderiales</taxon>
        <taxon>Oxalobacteraceae</taxon>
        <taxon>Sapientia</taxon>
    </lineage>
</organism>
<dbReference type="PANTHER" id="PTHR21666">
    <property type="entry name" value="PEPTIDASE-RELATED"/>
    <property type="match status" value="1"/>
</dbReference>
<dbReference type="InterPro" id="IPR011055">
    <property type="entry name" value="Dup_hybrid_motif"/>
</dbReference>
<dbReference type="EMBL" id="SMYL01000004">
    <property type="protein sequence ID" value="TDK66114.1"/>
    <property type="molecule type" value="Genomic_DNA"/>
</dbReference>
<keyword evidence="4" id="KW-1185">Reference proteome</keyword>
<keyword evidence="3" id="KW-0645">Protease</keyword>
<dbReference type="FunFam" id="2.70.70.10:FF:000003">
    <property type="entry name" value="Murein hydrolase activator EnvC"/>
    <property type="match status" value="1"/>
</dbReference>
<proteinExistence type="predicted"/>
<dbReference type="InterPro" id="IPR050570">
    <property type="entry name" value="Cell_wall_metabolism_enzyme"/>
</dbReference>
<dbReference type="SUPFAM" id="SSF51261">
    <property type="entry name" value="Duplicated hybrid motif"/>
    <property type="match status" value="1"/>
</dbReference>
<dbReference type="OrthoDB" id="9784703at2"/>
<protein>
    <submittedName>
        <fullName evidence="3">Protease</fullName>
    </submittedName>
</protein>
<name>A0A4R5W246_9BURK</name>
<dbReference type="Gene3D" id="2.70.70.10">
    <property type="entry name" value="Glucose Permease (Domain IIA)"/>
    <property type="match status" value="1"/>
</dbReference>
<accession>A0A4R5W246</accession>
<feature type="region of interest" description="Disordered" evidence="1">
    <location>
        <begin position="248"/>
        <end position="280"/>
    </location>
</feature>
<evidence type="ECO:0000313" key="4">
    <source>
        <dbReference type="Proteomes" id="UP000294829"/>
    </source>
</evidence>
<feature type="compositionally biased region" description="Basic and acidic residues" evidence="1">
    <location>
        <begin position="10"/>
        <end position="26"/>
    </location>
</feature>
<feature type="domain" description="M23ase beta-sheet core" evidence="2">
    <location>
        <begin position="327"/>
        <end position="421"/>
    </location>
</feature>